<feature type="signal peptide" evidence="1">
    <location>
        <begin position="1"/>
        <end position="23"/>
    </location>
</feature>
<feature type="chain" id="PRO_5012956194" description="Pilin (Type 1 fimbria component protein)" evidence="1">
    <location>
        <begin position="24"/>
        <end position="174"/>
    </location>
</feature>
<evidence type="ECO:0000313" key="2">
    <source>
        <dbReference type="EMBL" id="SJZ82203.1"/>
    </source>
</evidence>
<keyword evidence="3" id="KW-1185">Reference proteome</keyword>
<protein>
    <recommendedName>
        <fullName evidence="4">Pilin (Type 1 fimbria component protein)</fullName>
    </recommendedName>
</protein>
<reference evidence="3" key="1">
    <citation type="submission" date="2017-02" db="EMBL/GenBank/DDBJ databases">
        <authorList>
            <person name="Varghese N."/>
            <person name="Submissions S."/>
        </authorList>
    </citation>
    <scope>NUCLEOTIDE SEQUENCE [LARGE SCALE GENOMIC DNA]</scope>
    <source>
        <strain evidence="3">DSM 19608</strain>
    </source>
</reference>
<evidence type="ECO:0008006" key="4">
    <source>
        <dbReference type="Google" id="ProtNLM"/>
    </source>
</evidence>
<organism evidence="2 3">
    <name type="scientific">Vibrio cincinnatiensis DSM 19608</name>
    <dbReference type="NCBI Taxonomy" id="1123491"/>
    <lineage>
        <taxon>Bacteria</taxon>
        <taxon>Pseudomonadati</taxon>
        <taxon>Pseudomonadota</taxon>
        <taxon>Gammaproteobacteria</taxon>
        <taxon>Vibrionales</taxon>
        <taxon>Vibrionaceae</taxon>
        <taxon>Vibrio</taxon>
    </lineage>
</organism>
<accession>A0A1T4NSG5</accession>
<dbReference type="AlphaFoldDB" id="A0A1T4NSG5"/>
<dbReference type="STRING" id="1123491.SAMN02745782_01448"/>
<dbReference type="GeneID" id="70581696"/>
<dbReference type="RefSeq" id="WP_139364772.1">
    <property type="nucleotide sequence ID" value="NZ_FUXB01000006.1"/>
</dbReference>
<dbReference type="EMBL" id="FUXB01000006">
    <property type="protein sequence ID" value="SJZ82203.1"/>
    <property type="molecule type" value="Genomic_DNA"/>
</dbReference>
<keyword evidence="1" id="KW-0732">Signal</keyword>
<proteinExistence type="predicted"/>
<evidence type="ECO:0000313" key="3">
    <source>
        <dbReference type="Proteomes" id="UP000190834"/>
    </source>
</evidence>
<dbReference type="Proteomes" id="UP000190834">
    <property type="component" value="Unassembled WGS sequence"/>
</dbReference>
<gene>
    <name evidence="2" type="ORF">SAMN02745782_01448</name>
</gene>
<sequence length="174" mass="18547">MKLSGIAKGVIAAQLTFSPISYAAQSGLITFMGSVAVATCEKKIAVNDSANPTNQIEFGALNNKQPETPIHFTVTSKGIGGGKCMAPEIAEVSWSSPAMSYRGLENLSGTAEGTYLQLMAAYQGKEKSIDKENYKITYPKPELISKGIDFYATIHRGEGVGSFNTIATVSIVYH</sequence>
<evidence type="ECO:0000256" key="1">
    <source>
        <dbReference type="SAM" id="SignalP"/>
    </source>
</evidence>
<name>A0A1T4NSG5_VIBCI</name>